<gene>
    <name evidence="1" type="ORF">FHS44_003989</name>
</gene>
<dbReference type="SUPFAM" id="SSF102215">
    <property type="entry name" value="Creatininase"/>
    <property type="match status" value="1"/>
</dbReference>
<proteinExistence type="predicted"/>
<organism evidence="1 2">
    <name type="scientific">Streptosporangium saharense</name>
    <dbReference type="NCBI Taxonomy" id="1706840"/>
    <lineage>
        <taxon>Bacteria</taxon>
        <taxon>Bacillati</taxon>
        <taxon>Actinomycetota</taxon>
        <taxon>Actinomycetes</taxon>
        <taxon>Streptosporangiales</taxon>
        <taxon>Streptosporangiaceae</taxon>
        <taxon>Streptosporangium</taxon>
    </lineage>
</organism>
<dbReference type="EMBL" id="JACHJP010000004">
    <property type="protein sequence ID" value="MBB4916881.1"/>
    <property type="molecule type" value="Genomic_DNA"/>
</dbReference>
<accession>A0A7W7QNJ1</accession>
<sequence length="68" mass="7114">MLEAPVVMSLPAVGNAHDRRHLLAEGMRAYTETGVIGRPSLATAERGRGVPDSLTGSFADVVALLAKL</sequence>
<keyword evidence="1" id="KW-0378">Hydrolase</keyword>
<protein>
    <submittedName>
        <fullName evidence="1">Creatinine amidohydrolase/Fe(II)-dependent formamide hydrolase-like protein</fullName>
    </submittedName>
</protein>
<keyword evidence="2" id="KW-1185">Reference proteome</keyword>
<reference evidence="1 2" key="1">
    <citation type="submission" date="2020-08" db="EMBL/GenBank/DDBJ databases">
        <title>Genomic Encyclopedia of Type Strains, Phase III (KMG-III): the genomes of soil and plant-associated and newly described type strains.</title>
        <authorList>
            <person name="Whitman W."/>
        </authorList>
    </citation>
    <scope>NUCLEOTIDE SEQUENCE [LARGE SCALE GENOMIC DNA]</scope>
    <source>
        <strain evidence="1 2">CECT 8840</strain>
    </source>
</reference>
<dbReference type="InterPro" id="IPR024087">
    <property type="entry name" value="Creatininase-like_sf"/>
</dbReference>
<evidence type="ECO:0000313" key="1">
    <source>
        <dbReference type="EMBL" id="MBB4916881.1"/>
    </source>
</evidence>
<dbReference type="Proteomes" id="UP000552644">
    <property type="component" value="Unassembled WGS sequence"/>
</dbReference>
<evidence type="ECO:0000313" key="2">
    <source>
        <dbReference type="Proteomes" id="UP000552644"/>
    </source>
</evidence>
<dbReference type="GO" id="GO:0016787">
    <property type="term" value="F:hydrolase activity"/>
    <property type="evidence" value="ECO:0007669"/>
    <property type="project" value="UniProtKB-KW"/>
</dbReference>
<comment type="caution">
    <text evidence="1">The sequence shown here is derived from an EMBL/GenBank/DDBJ whole genome shotgun (WGS) entry which is preliminary data.</text>
</comment>
<dbReference type="AlphaFoldDB" id="A0A7W7QNJ1"/>
<name>A0A7W7QNJ1_9ACTN</name>
<dbReference type="RefSeq" id="WP_184717998.1">
    <property type="nucleotide sequence ID" value="NZ_JACHJP010000004.1"/>
</dbReference>